<keyword evidence="5" id="KW-0175">Coiled coil</keyword>
<dbReference type="RefSeq" id="WP_212570618.1">
    <property type="nucleotide sequence ID" value="NZ_CP073084.1"/>
</dbReference>
<dbReference type="Proteomes" id="UP000677616">
    <property type="component" value="Chromosome"/>
</dbReference>
<dbReference type="InterPro" id="IPR009061">
    <property type="entry name" value="DNA-bd_dom_put_sf"/>
</dbReference>
<organism evidence="7 8">
    <name type="scientific">Streptococcus oriscaviae</name>
    <dbReference type="NCBI Taxonomy" id="2781599"/>
    <lineage>
        <taxon>Bacteria</taxon>
        <taxon>Bacillati</taxon>
        <taxon>Bacillota</taxon>
        <taxon>Bacilli</taxon>
        <taxon>Lactobacillales</taxon>
        <taxon>Streptococcaceae</taxon>
        <taxon>Streptococcus</taxon>
    </lineage>
</organism>
<dbReference type="PANTHER" id="PTHR30204:SF69">
    <property type="entry name" value="MERR-FAMILY TRANSCRIPTIONAL REGULATOR"/>
    <property type="match status" value="1"/>
</dbReference>
<evidence type="ECO:0000256" key="4">
    <source>
        <dbReference type="ARBA" id="ARBA00023163"/>
    </source>
</evidence>
<evidence type="ECO:0000256" key="2">
    <source>
        <dbReference type="ARBA" id="ARBA00023015"/>
    </source>
</evidence>
<sequence length="281" mass="33229">MKTILSIGEFSKINAISIQTLRFYDQIGLLKPYKIDPHSKYRFYHINQSSLVDAIQYLRQLGFSLEEVKEILSDKQSHHLQDLIEDKRQALLAEKRKLEEQIKEIEVFQSGAKLYHQAKQQKKVEILSFPQREILIFEIDRNIYQMSTEEYEFYLRYFKQAIHAHNPYYHHLSRVGSLMAAEDFQEKNWVSKHFLLFQHETIHLPNTSIQSLAAGEYAVAYSVSFEAEIDALPHFHQAIHEAGYQPCGPYICEVIHEQPQLQENQRDMFIRMQVQVKKRNS</sequence>
<dbReference type="SUPFAM" id="SSF46955">
    <property type="entry name" value="Putative DNA-binding domain"/>
    <property type="match status" value="1"/>
</dbReference>
<dbReference type="CDD" id="cd01107">
    <property type="entry name" value="HTH_BmrR"/>
    <property type="match status" value="1"/>
</dbReference>
<dbReference type="Pfam" id="PF13411">
    <property type="entry name" value="MerR_1"/>
    <property type="match status" value="1"/>
</dbReference>
<keyword evidence="1" id="KW-0678">Repressor</keyword>
<proteinExistence type="predicted"/>
<keyword evidence="2" id="KW-0805">Transcription regulation</keyword>
<reference evidence="7 8" key="1">
    <citation type="submission" date="2021-04" db="EMBL/GenBank/DDBJ databases">
        <title>Complete genome sequence of a novel Streptococcus species.</title>
        <authorList>
            <person name="Teng J.L.L."/>
        </authorList>
    </citation>
    <scope>NUCLEOTIDE SEQUENCE [LARGE SCALE GENOMIC DNA]</scope>
    <source>
        <strain evidence="7 8">HKU75</strain>
    </source>
</reference>
<keyword evidence="8" id="KW-1185">Reference proteome</keyword>
<evidence type="ECO:0000259" key="6">
    <source>
        <dbReference type="PROSITE" id="PS50937"/>
    </source>
</evidence>
<evidence type="ECO:0000256" key="1">
    <source>
        <dbReference type="ARBA" id="ARBA00022491"/>
    </source>
</evidence>
<dbReference type="SMART" id="SM00422">
    <property type="entry name" value="HTH_MERR"/>
    <property type="match status" value="1"/>
</dbReference>
<dbReference type="PROSITE" id="PS50937">
    <property type="entry name" value="HTH_MERR_2"/>
    <property type="match status" value="1"/>
</dbReference>
<evidence type="ECO:0000313" key="8">
    <source>
        <dbReference type="Proteomes" id="UP000677616"/>
    </source>
</evidence>
<keyword evidence="4" id="KW-0804">Transcription</keyword>
<evidence type="ECO:0000313" key="7">
    <source>
        <dbReference type="EMBL" id="QUE54232.1"/>
    </source>
</evidence>
<dbReference type="PANTHER" id="PTHR30204">
    <property type="entry name" value="REDOX-CYCLING DRUG-SENSING TRANSCRIPTIONAL ACTIVATOR SOXR"/>
    <property type="match status" value="1"/>
</dbReference>
<dbReference type="InterPro" id="IPR000551">
    <property type="entry name" value="MerR-type_HTH_dom"/>
</dbReference>
<feature type="coiled-coil region" evidence="5">
    <location>
        <begin position="81"/>
        <end position="108"/>
    </location>
</feature>
<protein>
    <submittedName>
        <fullName evidence="7">MerR family transcriptional regulator</fullName>
    </submittedName>
</protein>
<evidence type="ECO:0000256" key="5">
    <source>
        <dbReference type="SAM" id="Coils"/>
    </source>
</evidence>
<name>A0ABX7YK96_9STRE</name>
<dbReference type="InterPro" id="IPR047057">
    <property type="entry name" value="MerR_fam"/>
</dbReference>
<gene>
    <name evidence="7" type="ORF">INT76_10530</name>
</gene>
<keyword evidence="3" id="KW-0238">DNA-binding</keyword>
<dbReference type="EMBL" id="CP073084">
    <property type="protein sequence ID" value="QUE54232.1"/>
    <property type="molecule type" value="Genomic_DNA"/>
</dbReference>
<evidence type="ECO:0000256" key="3">
    <source>
        <dbReference type="ARBA" id="ARBA00023125"/>
    </source>
</evidence>
<feature type="domain" description="HTH merR-type" evidence="6">
    <location>
        <begin position="1"/>
        <end position="74"/>
    </location>
</feature>
<accession>A0ABX7YK96</accession>
<dbReference type="Gene3D" id="1.10.1660.10">
    <property type="match status" value="1"/>
</dbReference>